<protein>
    <submittedName>
        <fullName evidence="1">Uncharacterized protein</fullName>
    </submittedName>
</protein>
<organism evidence="1 2">
    <name type="scientific">Bacteroides graminisolvens DSM 19988 = JCM 15093</name>
    <dbReference type="NCBI Taxonomy" id="1121097"/>
    <lineage>
        <taxon>Bacteria</taxon>
        <taxon>Pseudomonadati</taxon>
        <taxon>Bacteroidota</taxon>
        <taxon>Bacteroidia</taxon>
        <taxon>Bacteroidales</taxon>
        <taxon>Bacteroidaceae</taxon>
        <taxon>Bacteroides</taxon>
    </lineage>
</organism>
<sequence length="58" mass="6925">MEWDDIIVRMIISGANSEEKKHNDLFRRIEKNLDAKKAIDNKLNSLFGFSYDRILRQK</sequence>
<comment type="caution">
    <text evidence="1">The sequence shown here is derived from an EMBL/GenBank/DDBJ whole genome shotgun (WGS) entry which is preliminary data.</text>
</comment>
<reference evidence="1 2" key="1">
    <citation type="journal article" date="2015" name="Microbes Environ.">
        <title>Distribution and evolution of nitrogen fixation genes in the phylum bacteroidetes.</title>
        <authorList>
            <person name="Inoue J."/>
            <person name="Oshima K."/>
            <person name="Suda W."/>
            <person name="Sakamoto M."/>
            <person name="Iino T."/>
            <person name="Noda S."/>
            <person name="Hongoh Y."/>
            <person name="Hattori M."/>
            <person name="Ohkuma M."/>
        </authorList>
    </citation>
    <scope>NUCLEOTIDE SEQUENCE [LARGE SCALE GENOMIC DNA]</scope>
    <source>
        <strain evidence="1 2">JCM 15093</strain>
    </source>
</reference>
<proteinExistence type="predicted"/>
<dbReference type="EMBL" id="BAJS01000019">
    <property type="protein sequence ID" value="GAK37402.1"/>
    <property type="molecule type" value="Genomic_DNA"/>
</dbReference>
<dbReference type="Proteomes" id="UP000027601">
    <property type="component" value="Unassembled WGS sequence"/>
</dbReference>
<gene>
    <name evidence="1" type="ORF">JCM15093_2653</name>
</gene>
<evidence type="ECO:0000313" key="2">
    <source>
        <dbReference type="Proteomes" id="UP000027601"/>
    </source>
</evidence>
<dbReference type="AlphaFoldDB" id="A0A069D4R2"/>
<evidence type="ECO:0000313" key="1">
    <source>
        <dbReference type="EMBL" id="GAK37402.1"/>
    </source>
</evidence>
<accession>A0A069D4R2</accession>
<name>A0A069D4R2_9BACE</name>
<keyword evidence="2" id="KW-1185">Reference proteome</keyword>